<reference evidence="17 18" key="1">
    <citation type="submission" date="2020-12" db="EMBL/GenBank/DDBJ databases">
        <title>Metabolic potential, ecology and presence of endohyphal bacteria is reflected in genomic diversity of Mucoromycotina.</title>
        <authorList>
            <person name="Muszewska A."/>
            <person name="Okrasinska A."/>
            <person name="Steczkiewicz K."/>
            <person name="Drgas O."/>
            <person name="Orlowska M."/>
            <person name="Perlinska-Lenart U."/>
            <person name="Aleksandrzak-Piekarczyk T."/>
            <person name="Szatraj K."/>
            <person name="Zielenkiewicz U."/>
            <person name="Pilsyk S."/>
            <person name="Malc E."/>
            <person name="Mieczkowski P."/>
            <person name="Kruszewska J.S."/>
            <person name="Biernat P."/>
            <person name="Pawlowska J."/>
        </authorList>
    </citation>
    <scope>NUCLEOTIDE SEQUENCE [LARGE SCALE GENOMIC DNA]</scope>
    <source>
        <strain evidence="17 18">CBS 142.35</strain>
    </source>
</reference>
<evidence type="ECO:0000256" key="6">
    <source>
        <dbReference type="ARBA" id="ARBA00022927"/>
    </source>
</evidence>
<dbReference type="SMART" id="SM00326">
    <property type="entry name" value="SH3"/>
    <property type="match status" value="1"/>
</dbReference>
<keyword evidence="7" id="KW-1133">Transmembrane helix</keyword>
<comment type="subunit">
    <text evidence="13">Interacts (via SH3 domain) with PEX14 (via SH3-binding motif); forming the PEX13-PEX14 docking complex.</text>
</comment>
<dbReference type="Gene3D" id="2.30.30.40">
    <property type="entry name" value="SH3 Domains"/>
    <property type="match status" value="1"/>
</dbReference>
<keyword evidence="18" id="KW-1185">Reference proteome</keyword>
<evidence type="ECO:0000256" key="5">
    <source>
        <dbReference type="ARBA" id="ARBA00022692"/>
    </source>
</evidence>
<evidence type="ECO:0000256" key="8">
    <source>
        <dbReference type="ARBA" id="ARBA00023010"/>
    </source>
</evidence>
<dbReference type="OrthoDB" id="10037838at2759"/>
<comment type="caution">
    <text evidence="17">The sequence shown here is derived from an EMBL/GenBank/DDBJ whole genome shotgun (WGS) entry which is preliminary data.</text>
</comment>
<evidence type="ECO:0000256" key="10">
    <source>
        <dbReference type="ARBA" id="ARBA00023140"/>
    </source>
</evidence>
<dbReference type="SUPFAM" id="SSF50044">
    <property type="entry name" value="SH3-domain"/>
    <property type="match status" value="1"/>
</dbReference>
<keyword evidence="6" id="KW-0653">Protein transport</keyword>
<keyword evidence="3 14" id="KW-0728">SH3 domain</keyword>
<evidence type="ECO:0000313" key="18">
    <source>
        <dbReference type="Proteomes" id="UP000646827"/>
    </source>
</evidence>
<keyword evidence="9" id="KW-0472">Membrane</keyword>
<feature type="domain" description="SH3" evidence="16">
    <location>
        <begin position="322"/>
        <end position="388"/>
    </location>
</feature>
<evidence type="ECO:0000259" key="16">
    <source>
        <dbReference type="PROSITE" id="PS50002"/>
    </source>
</evidence>
<dbReference type="Proteomes" id="UP000646827">
    <property type="component" value="Unassembled WGS sequence"/>
</dbReference>
<evidence type="ECO:0000256" key="9">
    <source>
        <dbReference type="ARBA" id="ARBA00023136"/>
    </source>
</evidence>
<evidence type="ECO:0000256" key="2">
    <source>
        <dbReference type="ARBA" id="ARBA00006033"/>
    </source>
</evidence>
<evidence type="ECO:0000256" key="13">
    <source>
        <dbReference type="ARBA" id="ARBA00065871"/>
    </source>
</evidence>
<dbReference type="EMBL" id="JAEPRB010000346">
    <property type="protein sequence ID" value="KAG2216911.1"/>
    <property type="molecule type" value="Genomic_DNA"/>
</dbReference>
<dbReference type="GO" id="GO:1990429">
    <property type="term" value="C:peroxisomal importomer complex"/>
    <property type="evidence" value="ECO:0007669"/>
    <property type="project" value="TreeGrafter"/>
</dbReference>
<comment type="similarity">
    <text evidence="2">Belongs to the peroxin-13 family.</text>
</comment>
<dbReference type="Pfam" id="PF04088">
    <property type="entry name" value="Peroxin-13_N"/>
    <property type="match status" value="1"/>
</dbReference>
<feature type="region of interest" description="Disordered" evidence="15">
    <location>
        <begin position="397"/>
        <end position="420"/>
    </location>
</feature>
<evidence type="ECO:0000256" key="14">
    <source>
        <dbReference type="PROSITE-ProRule" id="PRU00192"/>
    </source>
</evidence>
<evidence type="ECO:0000256" key="12">
    <source>
        <dbReference type="ARBA" id="ARBA00034535"/>
    </source>
</evidence>
<dbReference type="CDD" id="cd11771">
    <property type="entry name" value="SH3_Pex13p_fungal"/>
    <property type="match status" value="1"/>
</dbReference>
<dbReference type="Pfam" id="PF00018">
    <property type="entry name" value="SH3_1"/>
    <property type="match status" value="1"/>
</dbReference>
<dbReference type="PROSITE" id="PS50002">
    <property type="entry name" value="SH3"/>
    <property type="match status" value="1"/>
</dbReference>
<evidence type="ECO:0000256" key="15">
    <source>
        <dbReference type="SAM" id="MobiDB-lite"/>
    </source>
</evidence>
<comment type="subcellular location">
    <subcellularLocation>
        <location evidence="1">Peroxisome membrane</location>
        <topology evidence="1">Single-pass membrane protein</topology>
    </subcellularLocation>
</comment>
<evidence type="ECO:0000256" key="1">
    <source>
        <dbReference type="ARBA" id="ARBA00004549"/>
    </source>
</evidence>
<dbReference type="PANTHER" id="PTHR19332">
    <property type="entry name" value="PEROXISOMAL MEMBRANE PROTEIN PEX13"/>
    <property type="match status" value="1"/>
</dbReference>
<dbReference type="InterPro" id="IPR036028">
    <property type="entry name" value="SH3-like_dom_sf"/>
</dbReference>
<keyword evidence="8" id="KW-0811">Translocation</keyword>
<dbReference type="GO" id="GO:0016560">
    <property type="term" value="P:protein import into peroxisome matrix, docking"/>
    <property type="evidence" value="ECO:0007669"/>
    <property type="project" value="InterPro"/>
</dbReference>
<evidence type="ECO:0000256" key="4">
    <source>
        <dbReference type="ARBA" id="ARBA00022448"/>
    </source>
</evidence>
<name>A0A8H7RTJ1_9FUNG</name>
<keyword evidence="5" id="KW-0812">Transmembrane</keyword>
<feature type="region of interest" description="Disordered" evidence="15">
    <location>
        <begin position="1"/>
        <end position="41"/>
    </location>
</feature>
<accession>A0A8H7RTJ1</accession>
<dbReference type="InterPro" id="IPR007223">
    <property type="entry name" value="Peroxin-13_N"/>
</dbReference>
<dbReference type="GO" id="GO:0005778">
    <property type="term" value="C:peroxisomal membrane"/>
    <property type="evidence" value="ECO:0007669"/>
    <property type="project" value="UniProtKB-SubCell"/>
</dbReference>
<feature type="compositionally biased region" description="Polar residues" evidence="15">
    <location>
        <begin position="409"/>
        <end position="420"/>
    </location>
</feature>
<evidence type="ECO:0000256" key="3">
    <source>
        <dbReference type="ARBA" id="ARBA00022443"/>
    </source>
</evidence>
<evidence type="ECO:0000256" key="7">
    <source>
        <dbReference type="ARBA" id="ARBA00022989"/>
    </source>
</evidence>
<gene>
    <name evidence="17" type="ORF">INT45_001840</name>
</gene>
<evidence type="ECO:0000256" key="11">
    <source>
        <dbReference type="ARBA" id="ARBA00029693"/>
    </source>
</evidence>
<dbReference type="InterPro" id="IPR001452">
    <property type="entry name" value="SH3_domain"/>
</dbReference>
<dbReference type="InterPro" id="IPR035463">
    <property type="entry name" value="Pex13"/>
</dbReference>
<protein>
    <recommendedName>
        <fullName evidence="12">Peroxisomal membrane protein PEX13</fullName>
    </recommendedName>
    <alternativeName>
        <fullName evidence="11">Peroxin-13</fullName>
    </alternativeName>
</protein>
<feature type="compositionally biased region" description="Low complexity" evidence="15">
    <location>
        <begin position="13"/>
        <end position="33"/>
    </location>
</feature>
<organism evidence="17 18">
    <name type="scientific">Circinella minor</name>
    <dbReference type="NCBI Taxonomy" id="1195481"/>
    <lineage>
        <taxon>Eukaryota</taxon>
        <taxon>Fungi</taxon>
        <taxon>Fungi incertae sedis</taxon>
        <taxon>Mucoromycota</taxon>
        <taxon>Mucoromycotina</taxon>
        <taxon>Mucoromycetes</taxon>
        <taxon>Mucorales</taxon>
        <taxon>Lichtheimiaceae</taxon>
        <taxon>Circinella</taxon>
    </lineage>
</organism>
<dbReference type="AlphaFoldDB" id="A0A8H7RTJ1"/>
<evidence type="ECO:0000313" key="17">
    <source>
        <dbReference type="EMBL" id="KAG2216911.1"/>
    </source>
</evidence>
<proteinExistence type="inferred from homology"/>
<dbReference type="PANTHER" id="PTHR19332:SF1">
    <property type="entry name" value="PEROXISOMAL MEMBRANE PROTEIN PEX13"/>
    <property type="match status" value="1"/>
</dbReference>
<keyword evidence="4" id="KW-0813">Transport</keyword>
<dbReference type="PRINTS" id="PR00452">
    <property type="entry name" value="SH3DOMAIN"/>
</dbReference>
<dbReference type="FunFam" id="2.30.30.40:FF:000128">
    <property type="entry name" value="Peroxisomal membrane protein (Pex13)"/>
    <property type="match status" value="1"/>
</dbReference>
<sequence>MPTSPPKPWEQGSNTNTITSPSAAAATSIPSSTFDSVSDAPAIPTRSTTALNQTGAYGTTGLGASSYGGYGNSSYGSGMGGYGSSYGSGYGSGYGGYGSSMYGSSYGGYGGMNRFGSSMYGSSYGGGMYGGMNRFGGGGMYGNQMGGPNGEMPLTQRMEAGTRPAFEVIEQIVGAFGGFAQMLDSTFMATHSSFMAMVGMAEQLGFLRSYLGQVFSVFALYRLVKKYINKALGRVEPGRPGEMNFMEFQQFENKAAATTTKNAGPKISKKPILIFLFMVVGLPYLMHKLIQLITHKQQLEQQKNPQLNDPMMSASLGKIDPAKLEFARATYDFTGESQMELSLKKGDIVAILSKTDPVSNQQSQWWRGRLRDGRMGMFPANYVEIVQKAGATQAAIDQSVQDQDLQKPQPVTSSLASSSQ</sequence>
<keyword evidence="10" id="KW-0576">Peroxisome</keyword>